<dbReference type="Proteomes" id="UP000031512">
    <property type="component" value="Unassembled WGS sequence"/>
</dbReference>
<evidence type="ECO:0000256" key="1">
    <source>
        <dbReference type="ARBA" id="ARBA00000213"/>
    </source>
</evidence>
<dbReference type="GO" id="GO:0006281">
    <property type="term" value="P:DNA repair"/>
    <property type="evidence" value="ECO:0007669"/>
    <property type="project" value="TreeGrafter"/>
</dbReference>
<evidence type="ECO:0000256" key="7">
    <source>
        <dbReference type="RuleBase" id="RU362092"/>
    </source>
</evidence>
<dbReference type="EC" id="5.6.2.1" evidence="3 7"/>
<dbReference type="PANTHER" id="PTHR11390">
    <property type="entry name" value="PROKARYOTIC DNA TOPOISOMERASE"/>
    <property type="match status" value="1"/>
</dbReference>
<dbReference type="PRINTS" id="PR00417">
    <property type="entry name" value="PRTPISMRASEI"/>
</dbReference>
<dbReference type="GO" id="GO:0005634">
    <property type="term" value="C:nucleus"/>
    <property type="evidence" value="ECO:0007669"/>
    <property type="project" value="TreeGrafter"/>
</dbReference>
<keyword evidence="4 7" id="KW-0799">Topoisomerase</keyword>
<feature type="domain" description="Topo IA-type catalytic" evidence="9">
    <location>
        <begin position="165"/>
        <end position="589"/>
    </location>
</feature>
<accession>L1LDB1</accession>
<dbReference type="PROSITE" id="PS50880">
    <property type="entry name" value="TOPRIM"/>
    <property type="match status" value="1"/>
</dbReference>
<dbReference type="CDD" id="cd03362">
    <property type="entry name" value="TOPRIM_TopoIA_TopoIII"/>
    <property type="match status" value="1"/>
</dbReference>
<dbReference type="SMART" id="SM00493">
    <property type="entry name" value="TOPRIM"/>
    <property type="match status" value="1"/>
</dbReference>
<dbReference type="Gene3D" id="3.40.50.140">
    <property type="match status" value="1"/>
</dbReference>
<dbReference type="OrthoDB" id="430051at2759"/>
<evidence type="ECO:0000313" key="11">
    <source>
        <dbReference type="Proteomes" id="UP000031512"/>
    </source>
</evidence>
<dbReference type="Gene3D" id="2.70.20.10">
    <property type="entry name" value="Topoisomerase I, domain 3"/>
    <property type="match status" value="1"/>
</dbReference>
<keyword evidence="6 7" id="KW-0413">Isomerase</keyword>
<comment type="similarity">
    <text evidence="2 7">Belongs to the type IA topoisomerase family.</text>
</comment>
<dbReference type="EMBL" id="ACOU01000003">
    <property type="protein sequence ID" value="EKX73240.1"/>
    <property type="molecule type" value="Genomic_DNA"/>
</dbReference>
<reference evidence="10 11" key="1">
    <citation type="journal article" date="2012" name="BMC Genomics">
        <title>Comparative genomic analysis and phylogenetic position of Theileria equi.</title>
        <authorList>
            <person name="Kappmeyer L.S."/>
            <person name="Thiagarajan M."/>
            <person name="Herndon D.R."/>
            <person name="Ramsay J.D."/>
            <person name="Caler E."/>
            <person name="Djikeng A."/>
            <person name="Gillespie J.J."/>
            <person name="Lau A.O."/>
            <person name="Roalson E.H."/>
            <person name="Silva J.C."/>
            <person name="Silva M.G."/>
            <person name="Suarez C.E."/>
            <person name="Ueti M.W."/>
            <person name="Nene V.M."/>
            <person name="Mealey R.H."/>
            <person name="Knowles D.P."/>
            <person name="Brayton K.A."/>
        </authorList>
    </citation>
    <scope>NUCLEOTIDE SEQUENCE [LARGE SCALE GENOMIC DNA]</scope>
    <source>
        <strain evidence="10 11">WA</strain>
    </source>
</reference>
<dbReference type="RefSeq" id="XP_004832692.1">
    <property type="nucleotide sequence ID" value="XM_004832635.1"/>
</dbReference>
<dbReference type="InterPro" id="IPR023405">
    <property type="entry name" value="Topo_IA_core_domain"/>
</dbReference>
<dbReference type="Pfam" id="PF01131">
    <property type="entry name" value="Topoisom_bac"/>
    <property type="match status" value="1"/>
</dbReference>
<name>L1LDB1_THEEQ</name>
<evidence type="ECO:0000256" key="4">
    <source>
        <dbReference type="ARBA" id="ARBA00023029"/>
    </source>
</evidence>
<dbReference type="CDD" id="cd00186">
    <property type="entry name" value="TOP1Ac"/>
    <property type="match status" value="1"/>
</dbReference>
<dbReference type="SUPFAM" id="SSF56712">
    <property type="entry name" value="Prokaryotic type I DNA topoisomerase"/>
    <property type="match status" value="1"/>
</dbReference>
<comment type="caution">
    <text evidence="10">The sequence shown here is derived from an EMBL/GenBank/DDBJ whole genome shotgun (WGS) entry which is preliminary data.</text>
</comment>
<evidence type="ECO:0000256" key="3">
    <source>
        <dbReference type="ARBA" id="ARBA00012891"/>
    </source>
</evidence>
<dbReference type="InterPro" id="IPR003601">
    <property type="entry name" value="Topo_IA_2"/>
</dbReference>
<keyword evidence="5 7" id="KW-0238">DNA-binding</keyword>
<dbReference type="VEuPathDB" id="PiroplasmaDB:BEWA_052950"/>
<dbReference type="PROSITE" id="PS00396">
    <property type="entry name" value="TOPO_IA_1"/>
    <property type="match status" value="1"/>
</dbReference>
<evidence type="ECO:0000259" key="9">
    <source>
        <dbReference type="PROSITE" id="PS52039"/>
    </source>
</evidence>
<dbReference type="GO" id="GO:0003917">
    <property type="term" value="F:DNA topoisomerase type I (single strand cut, ATP-independent) activity"/>
    <property type="evidence" value="ECO:0007669"/>
    <property type="project" value="UniProtKB-EC"/>
</dbReference>
<evidence type="ECO:0000256" key="5">
    <source>
        <dbReference type="ARBA" id="ARBA00023125"/>
    </source>
</evidence>
<proteinExistence type="inferred from homology"/>
<dbReference type="SMART" id="SM00436">
    <property type="entry name" value="TOP1Bc"/>
    <property type="match status" value="1"/>
</dbReference>
<dbReference type="PANTHER" id="PTHR11390:SF21">
    <property type="entry name" value="DNA TOPOISOMERASE 3-ALPHA"/>
    <property type="match status" value="1"/>
</dbReference>
<dbReference type="InterPro" id="IPR000380">
    <property type="entry name" value="Topo_IA"/>
</dbReference>
<feature type="domain" description="Toprim" evidence="8">
    <location>
        <begin position="3"/>
        <end position="150"/>
    </location>
</feature>
<dbReference type="FunFam" id="1.10.290.10:FF:000001">
    <property type="entry name" value="DNA topoisomerase"/>
    <property type="match status" value="1"/>
</dbReference>
<dbReference type="GO" id="GO:0006265">
    <property type="term" value="P:DNA topological change"/>
    <property type="evidence" value="ECO:0007669"/>
    <property type="project" value="InterPro"/>
</dbReference>
<dbReference type="GO" id="GO:0006310">
    <property type="term" value="P:DNA recombination"/>
    <property type="evidence" value="ECO:0007669"/>
    <property type="project" value="TreeGrafter"/>
</dbReference>
<dbReference type="eggNOG" id="KOG1956">
    <property type="taxonomic scope" value="Eukaryota"/>
</dbReference>
<gene>
    <name evidence="10" type="ORF">BEWA_052950</name>
</gene>
<dbReference type="InterPro" id="IPR013825">
    <property type="entry name" value="Topo_IA_cen_sub2"/>
</dbReference>
<protein>
    <recommendedName>
        <fullName evidence="3 7">DNA topoisomerase</fullName>
        <ecNumber evidence="3 7">5.6.2.1</ecNumber>
    </recommendedName>
</protein>
<comment type="function">
    <text evidence="7">Introduces a single-strand break via transesterification at a target site in duplex DNA. Releases the supercoiling and torsional tension of DNA introduced during the DNA replication and transcription by transiently cleaving and rejoining one strand of the DNA duplex. The scissile phosphodiester is attacked by the catalytic tyrosine of the enzyme, resulting in the formation of a DNA-(5'-phosphotyrosyl)-enzyme intermediate and the expulsion of a 3'-OH DNA strand.</text>
</comment>
<dbReference type="InterPro" id="IPR013497">
    <property type="entry name" value="Topo_IA_cen"/>
</dbReference>
<dbReference type="AlphaFoldDB" id="L1LDB1"/>
<dbReference type="InterPro" id="IPR006171">
    <property type="entry name" value="TOPRIM_dom"/>
</dbReference>
<dbReference type="Gene3D" id="1.10.290.10">
    <property type="entry name" value="Topoisomerase I, domain 4"/>
    <property type="match status" value="1"/>
</dbReference>
<dbReference type="InterPro" id="IPR023406">
    <property type="entry name" value="Topo_IA_AS"/>
</dbReference>
<dbReference type="Pfam" id="PF01751">
    <property type="entry name" value="Toprim"/>
    <property type="match status" value="1"/>
</dbReference>
<dbReference type="FunFam" id="3.40.50.140:FF:000003">
    <property type="entry name" value="DNA topoisomerase"/>
    <property type="match status" value="1"/>
</dbReference>
<dbReference type="GO" id="GO:0031422">
    <property type="term" value="C:RecQ family helicase-topoisomerase III complex"/>
    <property type="evidence" value="ECO:0007669"/>
    <property type="project" value="TreeGrafter"/>
</dbReference>
<comment type="catalytic activity">
    <reaction evidence="1 7">
        <text>ATP-independent breakage of single-stranded DNA, followed by passage and rejoining.</text>
        <dbReference type="EC" id="5.6.2.1"/>
    </reaction>
</comment>
<dbReference type="PROSITE" id="PS52039">
    <property type="entry name" value="TOPO_IA_2"/>
    <property type="match status" value="1"/>
</dbReference>
<dbReference type="SMART" id="SM00437">
    <property type="entry name" value="TOP1Ac"/>
    <property type="match status" value="1"/>
</dbReference>
<dbReference type="InterPro" id="IPR034144">
    <property type="entry name" value="TOPRIM_TopoIII"/>
</dbReference>
<evidence type="ECO:0000313" key="10">
    <source>
        <dbReference type="EMBL" id="EKX73240.1"/>
    </source>
</evidence>
<dbReference type="KEGG" id="beq:BEWA_052950"/>
<keyword evidence="11" id="KW-1185">Reference proteome</keyword>
<sequence>MRRIFNVAEKPSVARNITEILSNGKSTKEFTNSRMNPVFSFTYHIDGEVSKMYFTSVKGHLSSLEFDPSYSNWNRTPIHELFTAPTYQIIIKDCKDIEKNIQYYAKLCDKMILWLDCDREGEAIAFEVIEVFRGVQKSSNIKRAVFSAVTRSDIEQACCNLREPDINLAKAVETRQEIDLRIGSAMTRFMTLKYKHFLNTKSNVLSYGPCQLPTLGFVVDRFKRIENFVREEYWSINVEVVLEETPVSFLWDRVRLFDGQAVLTLYEVCLENPLAFVTRINKRQTKKYPPLPLDTVEMNKTVCKYLKISSSQCMQLAESLYSKGFISYPRTETNIFPQSIDLMSLINSLSNHPTFGEYAKRLVDGDFCVPVMGKKNDEAHPPIHPVKSMTSSEAESPLHWQLYEYITRRFLACCSKAAVGDESMIFLDVSGEGFHTKGMVIREYNWLDIYTYEKWEGRIVPNFSQGQEITPTKITLKNGKTNPPALLSEANLIDLMNKNGIGTDATMHEHIQKIQDRHYAVKNEKLRFIPTNLGKALYNAFKEYTASSIDLTKPALRAHMERDMSDIACGLKNKEDVVRVYADLMRDIYLEIANQPDYFNDAMSMLCDIEPDDAPPPMCSFQ</sequence>
<dbReference type="GO" id="GO:0003677">
    <property type="term" value="F:DNA binding"/>
    <property type="evidence" value="ECO:0007669"/>
    <property type="project" value="UniProtKB-KW"/>
</dbReference>
<dbReference type="InterPro" id="IPR013826">
    <property type="entry name" value="Topo_IA_cen_sub3"/>
</dbReference>
<dbReference type="GeneID" id="15802847"/>
<evidence type="ECO:0000259" key="8">
    <source>
        <dbReference type="PROSITE" id="PS50880"/>
    </source>
</evidence>
<evidence type="ECO:0000256" key="2">
    <source>
        <dbReference type="ARBA" id="ARBA00009446"/>
    </source>
</evidence>
<dbReference type="Gene3D" id="1.10.460.10">
    <property type="entry name" value="Topoisomerase I, domain 2"/>
    <property type="match status" value="1"/>
</dbReference>
<dbReference type="STRING" id="1537102.L1LDB1"/>
<dbReference type="InterPro" id="IPR013824">
    <property type="entry name" value="Topo_IA_cen_sub1"/>
</dbReference>
<organism evidence="10 11">
    <name type="scientific">Theileria equi strain WA</name>
    <dbReference type="NCBI Taxonomy" id="1537102"/>
    <lineage>
        <taxon>Eukaryota</taxon>
        <taxon>Sar</taxon>
        <taxon>Alveolata</taxon>
        <taxon>Apicomplexa</taxon>
        <taxon>Aconoidasida</taxon>
        <taxon>Piroplasmida</taxon>
        <taxon>Theileriidae</taxon>
        <taxon>Theileria</taxon>
    </lineage>
</organism>
<dbReference type="InterPro" id="IPR003602">
    <property type="entry name" value="Topo_IA_DNA-bd_dom"/>
</dbReference>
<evidence type="ECO:0000256" key="6">
    <source>
        <dbReference type="ARBA" id="ARBA00023235"/>
    </source>
</evidence>